<organism evidence="2 3">
    <name type="scientific">Streptosporangium saharense</name>
    <dbReference type="NCBI Taxonomy" id="1706840"/>
    <lineage>
        <taxon>Bacteria</taxon>
        <taxon>Bacillati</taxon>
        <taxon>Actinomycetota</taxon>
        <taxon>Actinomycetes</taxon>
        <taxon>Streptosporangiales</taxon>
        <taxon>Streptosporangiaceae</taxon>
        <taxon>Streptosporangium</taxon>
    </lineage>
</organism>
<dbReference type="EMBL" id="JACHJP010000008">
    <property type="protein sequence ID" value="MBB4918954.1"/>
    <property type="molecule type" value="Genomic_DNA"/>
</dbReference>
<evidence type="ECO:0008006" key="4">
    <source>
        <dbReference type="Google" id="ProtNLM"/>
    </source>
</evidence>
<accession>A0A7W7QSL3</accession>
<gene>
    <name evidence="2" type="ORF">FHS44_006090</name>
</gene>
<protein>
    <recommendedName>
        <fullName evidence="4">Secreted protein</fullName>
    </recommendedName>
</protein>
<feature type="chain" id="PRO_5031390788" description="Secreted protein" evidence="1">
    <location>
        <begin position="30"/>
        <end position="105"/>
    </location>
</feature>
<feature type="signal peptide" evidence="1">
    <location>
        <begin position="1"/>
        <end position="29"/>
    </location>
</feature>
<evidence type="ECO:0000313" key="3">
    <source>
        <dbReference type="Proteomes" id="UP000552644"/>
    </source>
</evidence>
<keyword evidence="3" id="KW-1185">Reference proteome</keyword>
<evidence type="ECO:0000256" key="1">
    <source>
        <dbReference type="SAM" id="SignalP"/>
    </source>
</evidence>
<reference evidence="2 3" key="1">
    <citation type="submission" date="2020-08" db="EMBL/GenBank/DDBJ databases">
        <title>Genomic Encyclopedia of Type Strains, Phase III (KMG-III): the genomes of soil and plant-associated and newly described type strains.</title>
        <authorList>
            <person name="Whitman W."/>
        </authorList>
    </citation>
    <scope>NUCLEOTIDE SEQUENCE [LARGE SCALE GENOMIC DNA]</scope>
    <source>
        <strain evidence="2 3">CECT 8840</strain>
    </source>
</reference>
<dbReference type="Proteomes" id="UP000552644">
    <property type="component" value="Unassembled WGS sequence"/>
</dbReference>
<dbReference type="AlphaFoldDB" id="A0A7W7QSL3"/>
<proteinExistence type="predicted"/>
<name>A0A7W7QSL3_9ACTN</name>
<dbReference type="RefSeq" id="WP_184720699.1">
    <property type="nucleotide sequence ID" value="NZ_JACHJP010000008.1"/>
</dbReference>
<keyword evidence="1" id="KW-0732">Signal</keyword>
<sequence length="105" mass="11131">MKIRRLPAAALLAAALGAVALAGAVPASASVTGQTGAASASAESRAFSPLPPDTYWSLRYETREACWVGYQDAAENGEFTGLGPCRWYGGDRQNQAGWYFTIYIP</sequence>
<comment type="caution">
    <text evidence="2">The sequence shown here is derived from an EMBL/GenBank/DDBJ whole genome shotgun (WGS) entry which is preliminary data.</text>
</comment>
<evidence type="ECO:0000313" key="2">
    <source>
        <dbReference type="EMBL" id="MBB4918954.1"/>
    </source>
</evidence>